<evidence type="ECO:0000313" key="3">
    <source>
        <dbReference type="Proteomes" id="UP000178912"/>
    </source>
</evidence>
<dbReference type="AlphaFoldDB" id="A0A1E1K6D5"/>
<dbReference type="Proteomes" id="UP000178912">
    <property type="component" value="Unassembled WGS sequence"/>
</dbReference>
<feature type="region of interest" description="Disordered" evidence="1">
    <location>
        <begin position="211"/>
        <end position="230"/>
    </location>
</feature>
<reference evidence="3" key="1">
    <citation type="submission" date="2016-03" db="EMBL/GenBank/DDBJ databases">
        <authorList>
            <person name="Guldener U."/>
        </authorList>
    </citation>
    <scope>NUCLEOTIDE SEQUENCE [LARGE SCALE GENOMIC DNA]</scope>
    <source>
        <strain evidence="3">04CH-RAC-A.6.1</strain>
    </source>
</reference>
<keyword evidence="3" id="KW-1185">Reference proteome</keyword>
<evidence type="ECO:0000256" key="1">
    <source>
        <dbReference type="SAM" id="MobiDB-lite"/>
    </source>
</evidence>
<proteinExistence type="predicted"/>
<organism evidence="2 3">
    <name type="scientific">Rhynchosporium agropyri</name>
    <dbReference type="NCBI Taxonomy" id="914238"/>
    <lineage>
        <taxon>Eukaryota</taxon>
        <taxon>Fungi</taxon>
        <taxon>Dikarya</taxon>
        <taxon>Ascomycota</taxon>
        <taxon>Pezizomycotina</taxon>
        <taxon>Leotiomycetes</taxon>
        <taxon>Helotiales</taxon>
        <taxon>Ploettnerulaceae</taxon>
        <taxon>Rhynchosporium</taxon>
    </lineage>
</organism>
<dbReference type="OrthoDB" id="420564at2759"/>
<evidence type="ECO:0000313" key="2">
    <source>
        <dbReference type="EMBL" id="CZS93635.1"/>
    </source>
</evidence>
<gene>
    <name evidence="2" type="ORF">RAG0_03822</name>
</gene>
<dbReference type="EMBL" id="FJUX01000016">
    <property type="protein sequence ID" value="CZS93635.1"/>
    <property type="molecule type" value="Genomic_DNA"/>
</dbReference>
<protein>
    <submittedName>
        <fullName evidence="2">Uncharacterized protein</fullName>
    </submittedName>
</protein>
<name>A0A1E1K6D5_9HELO</name>
<accession>A0A1E1K6D5</accession>
<sequence>MSKSSSIAASIPKTAITIGGVNYDVNVTKIPYLSSFVNFQGIAQPQSKELVHESIPLFDIALKGVESGYRHCFRALPTELSQYHTLCDTYHFLHVDVLGGQAMNEILSDLKSGFSDYDEDRYTVKGIKAKPRDSAFKLLYLIVLGEFVDEVKDSAKIFDAVLYLVSHPATFKWRARTVVRAAYEERFVVSAKQRIALDKWERTDLDKLATEDSEDVTTEEEDSDFYYDSD</sequence>